<keyword evidence="6 7" id="KW-0472">Membrane</keyword>
<dbReference type="AlphaFoldDB" id="A0A1I5B6K1"/>
<keyword evidence="9" id="KW-1185">Reference proteome</keyword>
<evidence type="ECO:0000256" key="4">
    <source>
        <dbReference type="ARBA" id="ARBA00022692"/>
    </source>
</evidence>
<feature type="transmembrane region" description="Helical" evidence="7">
    <location>
        <begin position="29"/>
        <end position="51"/>
    </location>
</feature>
<organism evidence="8 9">
    <name type="scientific">Mycetocola miduiensis</name>
    <dbReference type="NCBI Taxonomy" id="995034"/>
    <lineage>
        <taxon>Bacteria</taxon>
        <taxon>Bacillati</taxon>
        <taxon>Actinomycetota</taxon>
        <taxon>Actinomycetes</taxon>
        <taxon>Micrococcales</taxon>
        <taxon>Microbacteriaceae</taxon>
        <taxon>Mycetocola</taxon>
    </lineage>
</organism>
<keyword evidence="5 7" id="KW-1133">Transmembrane helix</keyword>
<evidence type="ECO:0000256" key="7">
    <source>
        <dbReference type="SAM" id="Phobius"/>
    </source>
</evidence>
<dbReference type="InterPro" id="IPR007341">
    <property type="entry name" value="Transgly_assoc"/>
</dbReference>
<name>A0A1I5B6K1_9MICO</name>
<dbReference type="PANTHER" id="PTHR33884">
    <property type="entry name" value="UPF0410 PROTEIN YMGE"/>
    <property type="match status" value="1"/>
</dbReference>
<gene>
    <name evidence="8" type="ORF">SAMN05216219_1764</name>
</gene>
<dbReference type="RefSeq" id="WP_090710617.1">
    <property type="nucleotide sequence ID" value="NZ_FOVM01000004.1"/>
</dbReference>
<protein>
    <submittedName>
        <fullName evidence="8">Uncharacterized membrane protein YeaQ/YmgE, transglycosylase-associated protein family</fullName>
    </submittedName>
</protein>
<evidence type="ECO:0000313" key="9">
    <source>
        <dbReference type="Proteomes" id="UP000198867"/>
    </source>
</evidence>
<dbReference type="Pfam" id="PF04226">
    <property type="entry name" value="Transgly_assoc"/>
    <property type="match status" value="1"/>
</dbReference>
<accession>A0A1I5B6K1</accession>
<feature type="transmembrane region" description="Helical" evidence="7">
    <location>
        <begin position="63"/>
        <end position="81"/>
    </location>
</feature>
<evidence type="ECO:0000256" key="1">
    <source>
        <dbReference type="ARBA" id="ARBA00004651"/>
    </source>
</evidence>
<dbReference type="PANTHER" id="PTHR33884:SF3">
    <property type="entry name" value="UPF0410 PROTEIN YMGE"/>
    <property type="match status" value="1"/>
</dbReference>
<evidence type="ECO:0000313" key="8">
    <source>
        <dbReference type="EMBL" id="SFN70337.1"/>
    </source>
</evidence>
<dbReference type="STRING" id="995034.SAMN05216219_1764"/>
<evidence type="ECO:0000256" key="2">
    <source>
        <dbReference type="ARBA" id="ARBA00011006"/>
    </source>
</evidence>
<comment type="subcellular location">
    <subcellularLocation>
        <location evidence="1">Cell membrane</location>
        <topology evidence="1">Multi-pass membrane protein</topology>
    </subcellularLocation>
</comment>
<reference evidence="9" key="1">
    <citation type="submission" date="2016-10" db="EMBL/GenBank/DDBJ databases">
        <authorList>
            <person name="Varghese N."/>
            <person name="Submissions S."/>
        </authorList>
    </citation>
    <scope>NUCLEOTIDE SEQUENCE [LARGE SCALE GENOMIC DNA]</scope>
    <source>
        <strain evidence="9">CGMCC 1.11101</strain>
    </source>
</reference>
<keyword evidence="4 7" id="KW-0812">Transmembrane</keyword>
<proteinExistence type="inferred from homology"/>
<comment type="similarity">
    <text evidence="2">Belongs to the UPF0410 family.</text>
</comment>
<evidence type="ECO:0000256" key="5">
    <source>
        <dbReference type="ARBA" id="ARBA00022989"/>
    </source>
</evidence>
<evidence type="ECO:0000256" key="6">
    <source>
        <dbReference type="ARBA" id="ARBA00023136"/>
    </source>
</evidence>
<sequence length="90" mass="9532">MSFLAFLLLGLIAGAIAKAILPGRQGGGWFMTLLLGVVGALLGGWLGSVIFGIGLEEFWSIQTWLVAIVGAIIVLLIYGLVTRNSRRTTT</sequence>
<keyword evidence="3" id="KW-1003">Cell membrane</keyword>
<dbReference type="EMBL" id="FOVM01000004">
    <property type="protein sequence ID" value="SFN70337.1"/>
    <property type="molecule type" value="Genomic_DNA"/>
</dbReference>
<dbReference type="GO" id="GO:0005886">
    <property type="term" value="C:plasma membrane"/>
    <property type="evidence" value="ECO:0007669"/>
    <property type="project" value="UniProtKB-SubCell"/>
</dbReference>
<dbReference type="Proteomes" id="UP000198867">
    <property type="component" value="Unassembled WGS sequence"/>
</dbReference>
<evidence type="ECO:0000256" key="3">
    <source>
        <dbReference type="ARBA" id="ARBA00022475"/>
    </source>
</evidence>